<evidence type="ECO:0000256" key="4">
    <source>
        <dbReference type="ARBA" id="ARBA00022840"/>
    </source>
</evidence>
<dbReference type="PANTHER" id="PTHR46765">
    <property type="entry name" value="P-LOOP CONTAINING NUCLEOSIDE TRIPHOSPHATE HYDROLASES SUPERFAMILY PROTEIN"/>
    <property type="match status" value="1"/>
</dbReference>
<keyword evidence="3" id="KW-0547">Nucleotide-binding</keyword>
<keyword evidence="6" id="KW-0539">Nucleus</keyword>
<keyword evidence="7" id="KW-0131">Cell cycle</keyword>
<dbReference type="EMBL" id="LT598457">
    <property type="protein sequence ID" value="SCU94754.1"/>
    <property type="molecule type" value="Genomic_DNA"/>
</dbReference>
<dbReference type="GO" id="GO:0031390">
    <property type="term" value="C:Ctf18 RFC-like complex"/>
    <property type="evidence" value="ECO:0007669"/>
    <property type="project" value="EnsemblFungi"/>
</dbReference>
<dbReference type="InterPro" id="IPR053016">
    <property type="entry name" value="CTF18-RFC_complex"/>
</dbReference>
<dbReference type="GO" id="GO:0003677">
    <property type="term" value="F:DNA binding"/>
    <property type="evidence" value="ECO:0007669"/>
    <property type="project" value="UniProtKB-KW"/>
</dbReference>
<keyword evidence="2" id="KW-0235">DNA replication</keyword>
<keyword evidence="4" id="KW-0067">ATP-binding</keyword>
<dbReference type="PANTHER" id="PTHR46765:SF1">
    <property type="entry name" value="P-LOOP CONTAINING NUCLEOSIDE TRIPHOSPHATE HYDROLASES SUPERFAMILY PROTEIN"/>
    <property type="match status" value="1"/>
</dbReference>
<protein>
    <submittedName>
        <fullName evidence="10">LADA_0G10946g1_1</fullName>
    </submittedName>
</protein>
<sequence length="717" mass="81970">MTESTRIIITNRKLLSLAREMEADLNGQFGTSLLLGTHERPSLSFRSSDGKTVMLQRKKGNRLHDISWRHDEAYGIDINRLLDQCGNIRNHVREGTRSREGVSGKLWTEKWRPNNFFDLVGNEKTNRRVLKWLRQWSPLVFGEVLPKRSSGSWRPTTNGLAGSAELLDPLQRPHKKILLINGPPGIGKTSVAHVVAKQAGYAAIEINASDERAGPNIKERIHNALFSNTIEERPVCLIADEVDGSMETGFVKILVDILNNDYKATQRLLSGGSAKSKSGRHRRKKREQVVVRPVIAICNNIYASALEKLRPHCEIVTFQRPSESAIIERLFHVSKKERIPLTKKALKELTDLSQGDVRSCLNNMQFMSTSKLDATAATFEEQVKDITVSWYKICNQIFQKNPHIETRRQFNKLLRDIETNSSYQKIVHGCYTIYPSVKYSDHGLQKPSIAADWLYFNDRMFKSMFEHNGELIRYNSAVPLAFFYLFSDIANKDDVRMLNNEFELREMQQRNADIVMTTMQRASPGSQIFMTKDALTLEILPLLDYILAADFSKVRNVSTKNTLLDSIVLAIIKFNLSFGERIDTDLPRVTCIEPPFDKVIIMDEKRAKEVLSKRPALLNIIVAKVQENKLKRRAIEVARADKEDLESARKMQRLSTSKSTDFFRSQYANVLTKTSTPSSEQKMGVTSTQEPIKIWVKYKEGFSDAVRKNVTWRSLWE</sequence>
<dbReference type="Gene3D" id="3.40.50.300">
    <property type="entry name" value="P-loop containing nucleotide triphosphate hydrolases"/>
    <property type="match status" value="1"/>
</dbReference>
<gene>
    <name evidence="10" type="ORF">LADA_0G10946G</name>
</gene>
<dbReference type="GO" id="GO:0043596">
    <property type="term" value="C:nuclear replication fork"/>
    <property type="evidence" value="ECO:0007669"/>
    <property type="project" value="EnsemblFungi"/>
</dbReference>
<dbReference type="GO" id="GO:0005524">
    <property type="term" value="F:ATP binding"/>
    <property type="evidence" value="ECO:0007669"/>
    <property type="project" value="UniProtKB-KW"/>
</dbReference>
<dbReference type="AlphaFoldDB" id="A0A1G4JV37"/>
<evidence type="ECO:0000256" key="1">
    <source>
        <dbReference type="ARBA" id="ARBA00004123"/>
    </source>
</evidence>
<dbReference type="GO" id="GO:0035753">
    <property type="term" value="P:maintenance of DNA trinucleotide repeats"/>
    <property type="evidence" value="ECO:0007669"/>
    <property type="project" value="EnsemblFungi"/>
</dbReference>
<dbReference type="GO" id="GO:0034398">
    <property type="term" value="P:telomere tethering at nuclear periphery"/>
    <property type="evidence" value="ECO:0007669"/>
    <property type="project" value="EnsemblFungi"/>
</dbReference>
<evidence type="ECO:0000259" key="9">
    <source>
        <dbReference type="SMART" id="SM00382"/>
    </source>
</evidence>
<name>A0A1G4JV37_9SACH</name>
<evidence type="ECO:0000313" key="10">
    <source>
        <dbReference type="EMBL" id="SCU94754.1"/>
    </source>
</evidence>
<dbReference type="GO" id="GO:0000724">
    <property type="term" value="P:double-strand break repair via homologous recombination"/>
    <property type="evidence" value="ECO:0007669"/>
    <property type="project" value="EnsemblFungi"/>
</dbReference>
<dbReference type="InterPro" id="IPR003593">
    <property type="entry name" value="AAA+_ATPase"/>
</dbReference>
<accession>A0A1G4JV37</accession>
<organism evidence="10 11">
    <name type="scientific">Lachancea dasiensis</name>
    <dbReference type="NCBI Taxonomy" id="1072105"/>
    <lineage>
        <taxon>Eukaryota</taxon>
        <taxon>Fungi</taxon>
        <taxon>Dikarya</taxon>
        <taxon>Ascomycota</taxon>
        <taxon>Saccharomycotina</taxon>
        <taxon>Saccharomycetes</taxon>
        <taxon>Saccharomycetales</taxon>
        <taxon>Saccharomycetaceae</taxon>
        <taxon>Lachancea</taxon>
    </lineage>
</organism>
<reference evidence="11" key="1">
    <citation type="submission" date="2016-03" db="EMBL/GenBank/DDBJ databases">
        <authorList>
            <person name="Devillers H."/>
        </authorList>
    </citation>
    <scope>NUCLEOTIDE SEQUENCE [LARGE SCALE GENOMIC DNA]</scope>
</reference>
<evidence type="ECO:0000256" key="6">
    <source>
        <dbReference type="ARBA" id="ARBA00023242"/>
    </source>
</evidence>
<dbReference type="CDD" id="cd00009">
    <property type="entry name" value="AAA"/>
    <property type="match status" value="1"/>
</dbReference>
<keyword evidence="5" id="KW-0238">DNA-binding</keyword>
<feature type="domain" description="AAA+ ATPase" evidence="9">
    <location>
        <begin position="174"/>
        <end position="322"/>
    </location>
</feature>
<dbReference type="Gene3D" id="1.10.8.60">
    <property type="match status" value="1"/>
</dbReference>
<dbReference type="InterPro" id="IPR027417">
    <property type="entry name" value="P-loop_NTPase"/>
</dbReference>
<dbReference type="InterPro" id="IPR003959">
    <property type="entry name" value="ATPase_AAA_core"/>
</dbReference>
<dbReference type="SMART" id="SM00382">
    <property type="entry name" value="AAA"/>
    <property type="match status" value="1"/>
</dbReference>
<comment type="subcellular location">
    <subcellularLocation>
        <location evidence="1">Nucleus</location>
    </subcellularLocation>
</comment>
<dbReference type="GO" id="GO:0003689">
    <property type="term" value="F:DNA clamp loader activity"/>
    <property type="evidence" value="ECO:0007669"/>
    <property type="project" value="EnsemblFungi"/>
</dbReference>
<keyword evidence="11" id="KW-1185">Reference proteome</keyword>
<evidence type="ECO:0000256" key="8">
    <source>
        <dbReference type="ARBA" id="ARBA00043975"/>
    </source>
</evidence>
<dbReference type="GO" id="GO:0016887">
    <property type="term" value="F:ATP hydrolysis activity"/>
    <property type="evidence" value="ECO:0007669"/>
    <property type="project" value="InterPro"/>
</dbReference>
<dbReference type="OrthoDB" id="2195431at2759"/>
<evidence type="ECO:0000256" key="7">
    <source>
        <dbReference type="ARBA" id="ARBA00023306"/>
    </source>
</evidence>
<comment type="similarity">
    <text evidence="8">Belongs to the activator 1 small subunits family. CTF18 subfamily.</text>
</comment>
<dbReference type="InterPro" id="IPR047854">
    <property type="entry name" value="RFC_lid"/>
</dbReference>
<dbReference type="STRING" id="1266660.A0A1G4JV37"/>
<dbReference type="Proteomes" id="UP000190274">
    <property type="component" value="Chromosome G"/>
</dbReference>
<dbReference type="GO" id="GO:0006270">
    <property type="term" value="P:DNA replication initiation"/>
    <property type="evidence" value="ECO:0007669"/>
    <property type="project" value="EnsemblFungi"/>
</dbReference>
<dbReference type="CDD" id="cd18140">
    <property type="entry name" value="HLD_clamp_RFC"/>
    <property type="match status" value="1"/>
</dbReference>
<evidence type="ECO:0000256" key="5">
    <source>
        <dbReference type="ARBA" id="ARBA00023125"/>
    </source>
</evidence>
<evidence type="ECO:0000256" key="2">
    <source>
        <dbReference type="ARBA" id="ARBA00022705"/>
    </source>
</evidence>
<proteinExistence type="inferred from homology"/>
<evidence type="ECO:0000313" key="11">
    <source>
        <dbReference type="Proteomes" id="UP000190274"/>
    </source>
</evidence>
<evidence type="ECO:0000256" key="3">
    <source>
        <dbReference type="ARBA" id="ARBA00022741"/>
    </source>
</evidence>
<dbReference type="GO" id="GO:0007064">
    <property type="term" value="P:mitotic sister chromatid cohesion"/>
    <property type="evidence" value="ECO:0007669"/>
    <property type="project" value="EnsemblFungi"/>
</dbReference>
<dbReference type="Pfam" id="PF00004">
    <property type="entry name" value="AAA"/>
    <property type="match status" value="1"/>
</dbReference>
<dbReference type="SUPFAM" id="SSF52540">
    <property type="entry name" value="P-loop containing nucleoside triphosphate hydrolases"/>
    <property type="match status" value="1"/>
</dbReference>